<dbReference type="Proteomes" id="UP000799424">
    <property type="component" value="Unassembled WGS sequence"/>
</dbReference>
<evidence type="ECO:0000313" key="1">
    <source>
        <dbReference type="EMBL" id="KAF2827604.1"/>
    </source>
</evidence>
<organism evidence="1 2">
    <name type="scientific">Ophiobolus disseminans</name>
    <dbReference type="NCBI Taxonomy" id="1469910"/>
    <lineage>
        <taxon>Eukaryota</taxon>
        <taxon>Fungi</taxon>
        <taxon>Dikarya</taxon>
        <taxon>Ascomycota</taxon>
        <taxon>Pezizomycotina</taxon>
        <taxon>Dothideomycetes</taxon>
        <taxon>Pleosporomycetidae</taxon>
        <taxon>Pleosporales</taxon>
        <taxon>Pleosporineae</taxon>
        <taxon>Phaeosphaeriaceae</taxon>
        <taxon>Ophiobolus</taxon>
    </lineage>
</organism>
<gene>
    <name evidence="1" type="ORF">CC86DRAFT_369698</name>
</gene>
<keyword evidence="2" id="KW-1185">Reference proteome</keyword>
<dbReference type="OrthoDB" id="66095at2759"/>
<accession>A0A6A7A457</accession>
<proteinExistence type="predicted"/>
<sequence>MSFLSSVGSLFGWFPGHSQPSGDFTPSYNDVCQARAILKTLDLPTELVLQILDHSEYWPQHIFVTSPDQPTVAQAAGFQSSEACLCLDAGIFNNPAVDPIRKGGEIPKIHSIEFEVVSKDQGWTSENTHNTYSTSSWLETSIMRTDNPDNMRLPSPSTHLFGQSSAVQTFEDPSDFHSWVADRGWYLVKRPESAEQGPQGGEGDFAWYLQGNRVAAGRDGYKVVWARDGVEGNEGAGTGKGFLEELKEGDRLLVWARAKWTGWRCVVESVKVTVRYGF</sequence>
<reference evidence="1" key="1">
    <citation type="journal article" date="2020" name="Stud. Mycol.">
        <title>101 Dothideomycetes genomes: a test case for predicting lifestyles and emergence of pathogens.</title>
        <authorList>
            <person name="Haridas S."/>
            <person name="Albert R."/>
            <person name="Binder M."/>
            <person name="Bloem J."/>
            <person name="Labutti K."/>
            <person name="Salamov A."/>
            <person name="Andreopoulos B."/>
            <person name="Baker S."/>
            <person name="Barry K."/>
            <person name="Bills G."/>
            <person name="Bluhm B."/>
            <person name="Cannon C."/>
            <person name="Castanera R."/>
            <person name="Culley D."/>
            <person name="Daum C."/>
            <person name="Ezra D."/>
            <person name="Gonzalez J."/>
            <person name="Henrissat B."/>
            <person name="Kuo A."/>
            <person name="Liang C."/>
            <person name="Lipzen A."/>
            <person name="Lutzoni F."/>
            <person name="Magnuson J."/>
            <person name="Mondo S."/>
            <person name="Nolan M."/>
            <person name="Ohm R."/>
            <person name="Pangilinan J."/>
            <person name="Park H.-J."/>
            <person name="Ramirez L."/>
            <person name="Alfaro M."/>
            <person name="Sun H."/>
            <person name="Tritt A."/>
            <person name="Yoshinaga Y."/>
            <person name="Zwiers L.-H."/>
            <person name="Turgeon B."/>
            <person name="Goodwin S."/>
            <person name="Spatafora J."/>
            <person name="Crous P."/>
            <person name="Grigoriev I."/>
        </authorList>
    </citation>
    <scope>NUCLEOTIDE SEQUENCE</scope>
    <source>
        <strain evidence="1">CBS 113818</strain>
    </source>
</reference>
<evidence type="ECO:0000313" key="2">
    <source>
        <dbReference type="Proteomes" id="UP000799424"/>
    </source>
</evidence>
<name>A0A6A7A457_9PLEO</name>
<dbReference type="AlphaFoldDB" id="A0A6A7A457"/>
<dbReference type="EMBL" id="MU006224">
    <property type="protein sequence ID" value="KAF2827604.1"/>
    <property type="molecule type" value="Genomic_DNA"/>
</dbReference>
<protein>
    <submittedName>
        <fullName evidence="1">Uncharacterized protein</fullName>
    </submittedName>
</protein>